<keyword evidence="3" id="KW-1185">Reference proteome</keyword>
<dbReference type="InParanoid" id="A0A2T3ALF0"/>
<dbReference type="EMBL" id="KZ678376">
    <property type="protein sequence ID" value="PSS03180.1"/>
    <property type="molecule type" value="Genomic_DNA"/>
</dbReference>
<proteinExistence type="predicted"/>
<dbReference type="Proteomes" id="UP000241462">
    <property type="component" value="Unassembled WGS sequence"/>
</dbReference>
<evidence type="ECO:0000313" key="3">
    <source>
        <dbReference type="Proteomes" id="UP000241462"/>
    </source>
</evidence>
<sequence length="250" mass="27266">MQVLSGAQATSTAATCYVIWVGQSVQSCVYAYPLHSTASAALPYQTDRRNEPNQVTSAYTVRGTAYWVWSWHAIHYIVAHVGGTRYGSHFCVSYCGCFRAPRVTCRLPSCSLEACVCTHLVWCGLGYSMVQQQPVSRAGKGHAPPAFTPPTVGPAQLRAVSQSSVAVVQSAAAKQEERNREGVCRPASPVPRLKRNRHQSPSRPGRCQILYAPPDPLPMCLLDIGHEGLCMVPRTEKERKRAGCIPRQAG</sequence>
<evidence type="ECO:0000256" key="1">
    <source>
        <dbReference type="SAM" id="MobiDB-lite"/>
    </source>
</evidence>
<dbReference type="AlphaFoldDB" id="A0A2T3ALF0"/>
<gene>
    <name evidence="2" type="ORF">BD289DRAFT_218086</name>
</gene>
<feature type="region of interest" description="Disordered" evidence="1">
    <location>
        <begin position="177"/>
        <end position="206"/>
    </location>
</feature>
<accession>A0A2T3ALF0</accession>
<protein>
    <submittedName>
        <fullName evidence="2">Uncharacterized protein</fullName>
    </submittedName>
</protein>
<reference evidence="2 3" key="1">
    <citation type="journal article" date="2018" name="Mycol. Prog.">
        <title>Coniella lustricola, a new species from submerged detritus.</title>
        <authorList>
            <person name="Raudabaugh D.B."/>
            <person name="Iturriaga T."/>
            <person name="Carver A."/>
            <person name="Mondo S."/>
            <person name="Pangilinan J."/>
            <person name="Lipzen A."/>
            <person name="He G."/>
            <person name="Amirebrahimi M."/>
            <person name="Grigoriev I.V."/>
            <person name="Miller A.N."/>
        </authorList>
    </citation>
    <scope>NUCLEOTIDE SEQUENCE [LARGE SCALE GENOMIC DNA]</scope>
    <source>
        <strain evidence="2 3">B22-T-1</strain>
    </source>
</reference>
<evidence type="ECO:0000313" key="2">
    <source>
        <dbReference type="EMBL" id="PSS03180.1"/>
    </source>
</evidence>
<name>A0A2T3ALF0_9PEZI</name>
<organism evidence="2 3">
    <name type="scientific">Coniella lustricola</name>
    <dbReference type="NCBI Taxonomy" id="2025994"/>
    <lineage>
        <taxon>Eukaryota</taxon>
        <taxon>Fungi</taxon>
        <taxon>Dikarya</taxon>
        <taxon>Ascomycota</taxon>
        <taxon>Pezizomycotina</taxon>
        <taxon>Sordariomycetes</taxon>
        <taxon>Sordariomycetidae</taxon>
        <taxon>Diaporthales</taxon>
        <taxon>Schizoparmaceae</taxon>
        <taxon>Coniella</taxon>
    </lineage>
</organism>